<protein>
    <submittedName>
        <fullName evidence="1">Uncharacterized protein</fullName>
    </submittedName>
</protein>
<proteinExistence type="predicted"/>
<dbReference type="EMBL" id="JAUTXU010000152">
    <property type="protein sequence ID" value="KAK3703381.1"/>
    <property type="molecule type" value="Genomic_DNA"/>
</dbReference>
<comment type="caution">
    <text evidence="1">The sequence shown here is derived from an EMBL/GenBank/DDBJ whole genome shotgun (WGS) entry which is preliminary data.</text>
</comment>
<name>A0ACC3MUM4_9PEZI</name>
<keyword evidence="2" id="KW-1185">Reference proteome</keyword>
<dbReference type="Proteomes" id="UP001281147">
    <property type="component" value="Unassembled WGS sequence"/>
</dbReference>
<sequence>MDNLSTTLAGLETKRTTDFLDLPLELRQMVYDHIFASLGQQSISIVPSRRNRLHKSIAPILKKAGKDWRQPDLSLLLICRQVYFDLAKKVYETCHFGLWEMDMRRELLTEQRMVDKLSLFRDTMTNHLQFIQHLDIGTTDLIHFVTNEDAVGDVEEQARITKKSLDPLMRVWREGASTEVELNRIFLRVLASLADKMPNVHTITCHEIENGRFMLLKGFGRQLMRMFPKLKELVVLRRVSGFNFETDKYDIKDTVAKKRPAKEGTAGLQAPYFKKQLWGVKEVED</sequence>
<accession>A0ACC3MUM4</accession>
<reference evidence="1" key="1">
    <citation type="submission" date="2023-07" db="EMBL/GenBank/DDBJ databases">
        <title>Black Yeasts Isolated from many extreme environments.</title>
        <authorList>
            <person name="Coleine C."/>
            <person name="Stajich J.E."/>
            <person name="Selbmann L."/>
        </authorList>
    </citation>
    <scope>NUCLEOTIDE SEQUENCE</scope>
    <source>
        <strain evidence="1">CCFEE 5714</strain>
    </source>
</reference>
<organism evidence="1 2">
    <name type="scientific">Vermiconidia calcicola</name>
    <dbReference type="NCBI Taxonomy" id="1690605"/>
    <lineage>
        <taxon>Eukaryota</taxon>
        <taxon>Fungi</taxon>
        <taxon>Dikarya</taxon>
        <taxon>Ascomycota</taxon>
        <taxon>Pezizomycotina</taxon>
        <taxon>Dothideomycetes</taxon>
        <taxon>Dothideomycetidae</taxon>
        <taxon>Mycosphaerellales</taxon>
        <taxon>Extremaceae</taxon>
        <taxon>Vermiconidia</taxon>
    </lineage>
</organism>
<gene>
    <name evidence="1" type="ORF">LTR37_014487</name>
</gene>
<evidence type="ECO:0000313" key="1">
    <source>
        <dbReference type="EMBL" id="KAK3703381.1"/>
    </source>
</evidence>
<evidence type="ECO:0000313" key="2">
    <source>
        <dbReference type="Proteomes" id="UP001281147"/>
    </source>
</evidence>